<feature type="compositionally biased region" description="Basic residues" evidence="5">
    <location>
        <begin position="230"/>
        <end position="239"/>
    </location>
</feature>
<dbReference type="SUPFAM" id="SSF57959">
    <property type="entry name" value="Leucine zipper domain"/>
    <property type="match status" value="1"/>
</dbReference>
<keyword evidence="4" id="KW-0539">Nucleus</keyword>
<evidence type="ECO:0000256" key="5">
    <source>
        <dbReference type="SAM" id="MobiDB-lite"/>
    </source>
</evidence>
<feature type="region of interest" description="Disordered" evidence="5">
    <location>
        <begin position="208"/>
        <end position="318"/>
    </location>
</feature>
<sequence length="460" mass="50437">MPMFCLPSPKSHATKPASPNTVGRVAQVHQFWPSGRQRADGENEEHPPPPRFNVAGNESRHSSYSLSQTKLTHLTADLSRLQVAEPHSNCSLPFASAPTASPLDPPKRRRTAAERTGHTPSLSREPGFYSDPSPNSKAQRLQPPMDTPSQFFNEAAYDDPSRDGYFDTENIPGLKTEPGVDDTTIFLNQPNEVLLAAQLLASKSSAQKAASNIEGDPAQPKLETDTMNLRNRRSQRHTRGSTATVDSQASSTQRSTPPALVQASSRSTDPSAEPPPALPKKQQKRKKSSASSVPSTKDDPKRDVFLQRNRVAASKCRQKKKEWMSELQDTKQELENHNMQLHAEYNGLLGEITRLKDQLMSHAPCNDRNIDLWLEAEARRFAQNSSKRFNPAHGATLPSEQQLPPGAMTLPPSHLAVPSTHLSMSSMPMDPNLAAVTSGAVGGGQINYDHMPDSIFEDTS</sequence>
<dbReference type="AlphaFoldDB" id="G2XGG3"/>
<dbReference type="GO" id="GO:0003700">
    <property type="term" value="F:DNA-binding transcription factor activity"/>
    <property type="evidence" value="ECO:0007669"/>
    <property type="project" value="InterPro"/>
</dbReference>
<gene>
    <name evidence="7" type="ORF">VDAG_09245</name>
</gene>
<keyword evidence="3" id="KW-0804">Transcription</keyword>
<accession>G2XGG3</accession>
<dbReference type="PANTHER" id="PTHR19304">
    <property type="entry name" value="CYCLIC-AMP RESPONSE ELEMENT BINDING PROTEIN"/>
    <property type="match status" value="1"/>
</dbReference>
<dbReference type="SMART" id="SM00338">
    <property type="entry name" value="BRLZ"/>
    <property type="match status" value="1"/>
</dbReference>
<evidence type="ECO:0000256" key="3">
    <source>
        <dbReference type="ARBA" id="ARBA00023163"/>
    </source>
</evidence>
<dbReference type="GeneID" id="20710708"/>
<evidence type="ECO:0000256" key="1">
    <source>
        <dbReference type="ARBA" id="ARBA00004123"/>
    </source>
</evidence>
<feature type="region of interest" description="Disordered" evidence="5">
    <location>
        <begin position="90"/>
        <end position="177"/>
    </location>
</feature>
<dbReference type="OMA" id="PFESNAR"/>
<dbReference type="InterPro" id="IPR046347">
    <property type="entry name" value="bZIP_sf"/>
</dbReference>
<dbReference type="Pfam" id="PF00170">
    <property type="entry name" value="bZIP_1"/>
    <property type="match status" value="1"/>
</dbReference>
<dbReference type="InParanoid" id="G2XGG3"/>
<organism evidence="7 8">
    <name type="scientific">Verticillium dahliae (strain VdLs.17 / ATCC MYA-4575 / FGSC 10137)</name>
    <name type="common">Verticillium wilt</name>
    <dbReference type="NCBI Taxonomy" id="498257"/>
    <lineage>
        <taxon>Eukaryota</taxon>
        <taxon>Fungi</taxon>
        <taxon>Dikarya</taxon>
        <taxon>Ascomycota</taxon>
        <taxon>Pezizomycotina</taxon>
        <taxon>Sordariomycetes</taxon>
        <taxon>Hypocreomycetidae</taxon>
        <taxon>Glomerellales</taxon>
        <taxon>Plectosphaerellaceae</taxon>
        <taxon>Verticillium</taxon>
    </lineage>
</organism>
<dbReference type="HOGENOM" id="CLU_594754_0_0_1"/>
<protein>
    <recommendedName>
        <fullName evidence="6">BZIP domain-containing protein</fullName>
    </recommendedName>
</protein>
<dbReference type="EMBL" id="DS572719">
    <property type="protein sequence ID" value="EGY18911.1"/>
    <property type="molecule type" value="Genomic_DNA"/>
</dbReference>
<dbReference type="GO" id="GO:0005634">
    <property type="term" value="C:nucleus"/>
    <property type="evidence" value="ECO:0007669"/>
    <property type="project" value="UniProtKB-SubCell"/>
</dbReference>
<dbReference type="KEGG" id="vda:VDAG_09245"/>
<feature type="domain" description="BZIP" evidence="6">
    <location>
        <begin position="299"/>
        <end position="362"/>
    </location>
</feature>
<dbReference type="PROSITE" id="PS50217">
    <property type="entry name" value="BZIP"/>
    <property type="match status" value="1"/>
</dbReference>
<evidence type="ECO:0000259" key="6">
    <source>
        <dbReference type="PROSITE" id="PS50217"/>
    </source>
</evidence>
<keyword evidence="8" id="KW-1185">Reference proteome</keyword>
<comment type="subcellular location">
    <subcellularLocation>
        <location evidence="1">Nucleus</location>
    </subcellularLocation>
</comment>
<dbReference type="eggNOG" id="KOG1414">
    <property type="taxonomic scope" value="Eukaryota"/>
</dbReference>
<dbReference type="Gene3D" id="1.20.5.170">
    <property type="match status" value="1"/>
</dbReference>
<dbReference type="InterPro" id="IPR004827">
    <property type="entry name" value="bZIP"/>
</dbReference>
<evidence type="ECO:0000313" key="7">
    <source>
        <dbReference type="EMBL" id="EGY18911.1"/>
    </source>
</evidence>
<keyword evidence="2" id="KW-0805">Transcription regulation</keyword>
<name>G2XGG3_VERDV</name>
<evidence type="ECO:0000256" key="2">
    <source>
        <dbReference type="ARBA" id="ARBA00023015"/>
    </source>
</evidence>
<reference evidence="7 8" key="1">
    <citation type="submission" date="2008-03" db="EMBL/GenBank/DDBJ databases">
        <title>The Genome Sequence of Verticillium dahliae VdLs.17.</title>
        <authorList>
            <consortium name="The Broad Institute Genome Sequencing Platform"/>
            <person name="Ma L.-J.J."/>
            <person name="Klosterman S.J."/>
            <person name="Subbarao K."/>
            <person name="Dobinson K."/>
            <person name="Veronese P."/>
            <person name="Kang S."/>
            <person name="Gold S.E."/>
            <person name="Young S."/>
            <person name="Jaffe D."/>
            <person name="Gnerre S."/>
            <person name="Berlin A."/>
            <person name="Heiman D."/>
            <person name="Hepburn T."/>
            <person name="Sykes S."/>
            <person name="Alvarado L."/>
            <person name="Kodira C.D."/>
            <person name="Lander E."/>
            <person name="Galagan J."/>
            <person name="Nusbaum C."/>
            <person name="Birren B."/>
        </authorList>
    </citation>
    <scope>NUCLEOTIDE SEQUENCE [LARGE SCALE GENOMIC DNA]</scope>
    <source>
        <strain evidence="8">VdLs.17 / ATCC MYA-4575 / FGSC 10137</strain>
    </source>
</reference>
<feature type="compositionally biased region" description="Polar residues" evidence="5">
    <location>
        <begin position="240"/>
        <end position="270"/>
    </location>
</feature>
<evidence type="ECO:0000313" key="8">
    <source>
        <dbReference type="Proteomes" id="UP000001611"/>
    </source>
</evidence>
<dbReference type="OrthoDB" id="295274at2759"/>
<feature type="compositionally biased region" description="Basic and acidic residues" evidence="5">
    <location>
        <begin position="296"/>
        <end position="305"/>
    </location>
</feature>
<evidence type="ECO:0000256" key="4">
    <source>
        <dbReference type="ARBA" id="ARBA00023242"/>
    </source>
</evidence>
<proteinExistence type="predicted"/>
<dbReference type="CDD" id="cd14687">
    <property type="entry name" value="bZIP_ATF2"/>
    <property type="match status" value="1"/>
</dbReference>
<dbReference type="InterPro" id="IPR051027">
    <property type="entry name" value="bZIP_transcription_factors"/>
</dbReference>
<dbReference type="Proteomes" id="UP000001611">
    <property type="component" value="Chromosome 4"/>
</dbReference>
<dbReference type="RefSeq" id="XP_009653842.1">
    <property type="nucleotide sequence ID" value="XM_009655547.1"/>
</dbReference>
<dbReference type="STRING" id="498257.G2XGG3"/>
<feature type="compositionally biased region" description="Basic and acidic residues" evidence="5">
    <location>
        <begin position="37"/>
        <end position="48"/>
    </location>
</feature>
<feature type="region of interest" description="Disordered" evidence="5">
    <location>
        <begin position="1"/>
        <end position="67"/>
    </location>
</feature>